<comment type="caution">
    <text evidence="1">The sequence shown here is derived from an EMBL/GenBank/DDBJ whole genome shotgun (WGS) entry which is preliminary data.</text>
</comment>
<evidence type="ECO:0000313" key="1">
    <source>
        <dbReference type="EMBL" id="KKU98731.1"/>
    </source>
</evidence>
<gene>
    <name evidence="1" type="ORF">UY33_C0045G0009</name>
</gene>
<dbReference type="EMBL" id="LCPP01000045">
    <property type="protein sequence ID" value="KKU98731.1"/>
    <property type="molecule type" value="Genomic_DNA"/>
</dbReference>
<dbReference type="Proteomes" id="UP000034637">
    <property type="component" value="Unassembled WGS sequence"/>
</dbReference>
<dbReference type="AlphaFoldDB" id="A0A0G1UXE8"/>
<protein>
    <submittedName>
        <fullName evidence="1">Uncharacterized protein</fullName>
    </submittedName>
</protein>
<sequence>MSQFVKDFDGTGPIIGFINQGMGEVVSMGNSVTFKLESGIFNVVFEYCFDGGSQTCGGRKREFFRTGGGG</sequence>
<reference evidence="1 2" key="1">
    <citation type="journal article" date="2015" name="Nature">
        <title>rRNA introns, odd ribosomes, and small enigmatic genomes across a large radiation of phyla.</title>
        <authorList>
            <person name="Brown C.T."/>
            <person name="Hug L.A."/>
            <person name="Thomas B.C."/>
            <person name="Sharon I."/>
            <person name="Castelle C.J."/>
            <person name="Singh A."/>
            <person name="Wilkins M.J."/>
            <person name="Williams K.H."/>
            <person name="Banfield J.F."/>
        </authorList>
    </citation>
    <scope>NUCLEOTIDE SEQUENCE [LARGE SCALE GENOMIC DNA]</scope>
</reference>
<organism evidence="1 2">
    <name type="scientific">Candidatus Amesbacteria bacterium GW2011_GWA1_48_9</name>
    <dbReference type="NCBI Taxonomy" id="1618355"/>
    <lineage>
        <taxon>Bacteria</taxon>
        <taxon>Candidatus Amesiibacteriota</taxon>
    </lineage>
</organism>
<accession>A0A0G1UXE8</accession>
<proteinExistence type="predicted"/>
<name>A0A0G1UXE8_9BACT</name>
<evidence type="ECO:0000313" key="2">
    <source>
        <dbReference type="Proteomes" id="UP000034637"/>
    </source>
</evidence>